<keyword evidence="4 10" id="KW-1133">Transmembrane helix</keyword>
<evidence type="ECO:0000256" key="1">
    <source>
        <dbReference type="ARBA" id="ARBA00004141"/>
    </source>
</evidence>
<keyword evidence="3 10" id="KW-0812">Transmembrane</keyword>
<reference evidence="12 13" key="1">
    <citation type="submission" date="2018-03" db="EMBL/GenBank/DDBJ databases">
        <authorList>
            <person name="Gully D."/>
        </authorList>
    </citation>
    <scope>NUCLEOTIDE SEQUENCE [LARGE SCALE GENOMIC DNA]</scope>
    <source>
        <strain evidence="12">ORS3257</strain>
    </source>
</reference>
<dbReference type="FunFam" id="1.20.1250.20:FF:000126">
    <property type="entry name" value="MFS transporter permease"/>
    <property type="match status" value="1"/>
</dbReference>
<evidence type="ECO:0000256" key="6">
    <source>
        <dbReference type="ARBA" id="ARBA00038514"/>
    </source>
</evidence>
<dbReference type="PANTHER" id="PTHR43791:SF36">
    <property type="entry name" value="TRANSPORTER, PUTATIVE (AFU_ORTHOLOGUE AFUA_6G08340)-RELATED"/>
    <property type="match status" value="1"/>
</dbReference>
<sequence length="450" mass="48541">MSQTTYAGSAGGAKSASKGASKSDIETSTIRAISWRLIPFLVLAYFFSYLDRVNLGFAALTMNAELKFTPLIFSWGAGIFFIGYFIFEVPSNLALERFGASRWIARIMVTWGIISALMAVVSGVTSFYVLRFLLGVAEAGFFPGIILYLTYWYPAEYRARFLAAFAIAVPVSTVIGAPISGLLLGLDGMMGLKGWQWLFIIEGIPSVLLGIVTWFYLTDKPEKADWLSCEQKAWLKAKLDAEIAIKQAVKHPSLGEALSSPKVIALSLIYFGFVGALYGMQFWLPQIVKAFGLTNAQTGFVTAIPYLFGTIAMILWARHSDASRERVMHVGAPLLLTAVALGVSSYLTDPILTMVVLTVAAVGVFCCFGVFWTLPTAWLSGTAAAGAIALINSIGNLAGFGGPYLIGWVKEATGQTSTGLLVLAVLPLIAGILVFAGGHDSKHEFSEQKR</sequence>
<keyword evidence="2" id="KW-0813">Transport</keyword>
<evidence type="ECO:0000259" key="11">
    <source>
        <dbReference type="PROSITE" id="PS50850"/>
    </source>
</evidence>
<dbReference type="Pfam" id="PF07690">
    <property type="entry name" value="MFS_1"/>
    <property type="match status" value="1"/>
</dbReference>
<evidence type="ECO:0000256" key="4">
    <source>
        <dbReference type="ARBA" id="ARBA00022989"/>
    </source>
</evidence>
<accession>A0A2U3Q7W6</accession>
<feature type="transmembrane region" description="Helical" evidence="10">
    <location>
        <begin position="103"/>
        <end position="122"/>
    </location>
</feature>
<organism evidence="12 13">
    <name type="scientific">Bradyrhizobium vignae</name>
    <dbReference type="NCBI Taxonomy" id="1549949"/>
    <lineage>
        <taxon>Bacteria</taxon>
        <taxon>Pseudomonadati</taxon>
        <taxon>Pseudomonadota</taxon>
        <taxon>Alphaproteobacteria</taxon>
        <taxon>Hyphomicrobiales</taxon>
        <taxon>Nitrobacteraceae</taxon>
        <taxon>Bradyrhizobium</taxon>
    </lineage>
</organism>
<dbReference type="GO" id="GO:0016020">
    <property type="term" value="C:membrane"/>
    <property type="evidence" value="ECO:0007669"/>
    <property type="project" value="UniProtKB-SubCell"/>
</dbReference>
<feature type="transmembrane region" description="Helical" evidence="10">
    <location>
        <begin position="263"/>
        <end position="284"/>
    </location>
</feature>
<feature type="transmembrane region" description="Helical" evidence="10">
    <location>
        <begin position="128"/>
        <end position="149"/>
    </location>
</feature>
<comment type="subcellular location">
    <subcellularLocation>
        <location evidence="1">Membrane</location>
        <topology evidence="1">Multi-pass membrane protein</topology>
    </subcellularLocation>
</comment>
<feature type="transmembrane region" description="Helical" evidence="10">
    <location>
        <begin position="33"/>
        <end position="50"/>
    </location>
</feature>
<name>A0A2U3Q7W6_9BRAD</name>
<dbReference type="PANTHER" id="PTHR43791">
    <property type="entry name" value="PERMEASE-RELATED"/>
    <property type="match status" value="1"/>
</dbReference>
<feature type="transmembrane region" description="Helical" evidence="10">
    <location>
        <begin position="351"/>
        <end position="372"/>
    </location>
</feature>
<feature type="transmembrane region" description="Helical" evidence="10">
    <location>
        <begin position="195"/>
        <end position="217"/>
    </location>
</feature>
<dbReference type="Proteomes" id="UP000246085">
    <property type="component" value="Chromosome BRAD3257"/>
</dbReference>
<feature type="transmembrane region" description="Helical" evidence="10">
    <location>
        <begin position="418"/>
        <end position="436"/>
    </location>
</feature>
<evidence type="ECO:0000256" key="5">
    <source>
        <dbReference type="ARBA" id="ARBA00023136"/>
    </source>
</evidence>
<evidence type="ECO:0000256" key="10">
    <source>
        <dbReference type="SAM" id="Phobius"/>
    </source>
</evidence>
<dbReference type="PROSITE" id="PS50850">
    <property type="entry name" value="MFS"/>
    <property type="match status" value="1"/>
</dbReference>
<evidence type="ECO:0000256" key="7">
    <source>
        <dbReference type="ARBA" id="ARBA00058119"/>
    </source>
</evidence>
<feature type="transmembrane region" description="Helical" evidence="10">
    <location>
        <begin position="70"/>
        <end position="91"/>
    </location>
</feature>
<feature type="transmembrane region" description="Helical" evidence="10">
    <location>
        <begin position="161"/>
        <end position="183"/>
    </location>
</feature>
<evidence type="ECO:0000256" key="8">
    <source>
        <dbReference type="ARBA" id="ARBA00074139"/>
    </source>
</evidence>
<feature type="transmembrane region" description="Helical" evidence="10">
    <location>
        <begin position="296"/>
        <end position="315"/>
    </location>
</feature>
<comment type="similarity">
    <text evidence="6">Belongs to the major facilitator superfamily. Phthalate permease family.</text>
</comment>
<evidence type="ECO:0000256" key="3">
    <source>
        <dbReference type="ARBA" id="ARBA00022692"/>
    </source>
</evidence>
<keyword evidence="5 10" id="KW-0472">Membrane</keyword>
<evidence type="ECO:0000313" key="13">
    <source>
        <dbReference type="Proteomes" id="UP000246085"/>
    </source>
</evidence>
<evidence type="ECO:0000256" key="9">
    <source>
        <dbReference type="SAM" id="MobiDB-lite"/>
    </source>
</evidence>
<feature type="transmembrane region" description="Helical" evidence="10">
    <location>
        <begin position="384"/>
        <end position="406"/>
    </location>
</feature>
<dbReference type="InterPro" id="IPR011701">
    <property type="entry name" value="MFS"/>
</dbReference>
<feature type="domain" description="Major facilitator superfamily (MFS) profile" evidence="11">
    <location>
        <begin position="37"/>
        <end position="442"/>
    </location>
</feature>
<dbReference type="RefSeq" id="WP_122404886.1">
    <property type="nucleotide sequence ID" value="NZ_LS398110.1"/>
</dbReference>
<dbReference type="Gene3D" id="1.20.1250.20">
    <property type="entry name" value="MFS general substrate transporter like domains"/>
    <property type="match status" value="2"/>
</dbReference>
<dbReference type="CDD" id="cd17319">
    <property type="entry name" value="MFS_ExuT_GudP_like"/>
    <property type="match status" value="1"/>
</dbReference>
<proteinExistence type="inferred from homology"/>
<dbReference type="AlphaFoldDB" id="A0A2U3Q7W6"/>
<dbReference type="FunFam" id="1.20.1250.20:FF:000018">
    <property type="entry name" value="MFS transporter permease"/>
    <property type="match status" value="1"/>
</dbReference>
<feature type="transmembrane region" description="Helical" evidence="10">
    <location>
        <begin position="327"/>
        <end position="345"/>
    </location>
</feature>
<evidence type="ECO:0000256" key="2">
    <source>
        <dbReference type="ARBA" id="ARBA00022448"/>
    </source>
</evidence>
<dbReference type="SUPFAM" id="SSF103473">
    <property type="entry name" value="MFS general substrate transporter"/>
    <property type="match status" value="1"/>
</dbReference>
<evidence type="ECO:0000313" key="12">
    <source>
        <dbReference type="EMBL" id="SPP97531.1"/>
    </source>
</evidence>
<gene>
    <name evidence="12" type="primary">ttuB</name>
    <name evidence="12" type="ORF">BRAD3257_6638</name>
</gene>
<dbReference type="KEGG" id="bvz:BRAD3257_6638"/>
<dbReference type="EMBL" id="LS398110">
    <property type="protein sequence ID" value="SPP97531.1"/>
    <property type="molecule type" value="Genomic_DNA"/>
</dbReference>
<protein>
    <recommendedName>
        <fullName evidence="8">Putative tartrate transporter</fullName>
    </recommendedName>
</protein>
<comment type="function">
    <text evidence="7">Component of the tartrate utilization system and may allow entry of tartrate and tartrate dehydrogenase.</text>
</comment>
<feature type="region of interest" description="Disordered" evidence="9">
    <location>
        <begin position="1"/>
        <end position="20"/>
    </location>
</feature>
<dbReference type="InterPro" id="IPR036259">
    <property type="entry name" value="MFS_trans_sf"/>
</dbReference>
<dbReference type="InterPro" id="IPR020846">
    <property type="entry name" value="MFS_dom"/>
</dbReference>
<dbReference type="GO" id="GO:0022857">
    <property type="term" value="F:transmembrane transporter activity"/>
    <property type="evidence" value="ECO:0007669"/>
    <property type="project" value="InterPro"/>
</dbReference>